<organism evidence="1 2">
    <name type="scientific">Gemmata algarum</name>
    <dbReference type="NCBI Taxonomy" id="2975278"/>
    <lineage>
        <taxon>Bacteria</taxon>
        <taxon>Pseudomonadati</taxon>
        <taxon>Planctomycetota</taxon>
        <taxon>Planctomycetia</taxon>
        <taxon>Gemmatales</taxon>
        <taxon>Gemmataceae</taxon>
        <taxon>Gemmata</taxon>
    </lineage>
</organism>
<dbReference type="Proteomes" id="UP001272242">
    <property type="component" value="Unassembled WGS sequence"/>
</dbReference>
<evidence type="ECO:0000313" key="1">
    <source>
        <dbReference type="EMBL" id="MDY3558157.1"/>
    </source>
</evidence>
<dbReference type="RefSeq" id="WP_320685124.1">
    <property type="nucleotide sequence ID" value="NZ_JAXBLV010000015.1"/>
</dbReference>
<name>A0ABU5ES30_9BACT</name>
<proteinExistence type="predicted"/>
<comment type="caution">
    <text evidence="1">The sequence shown here is derived from an EMBL/GenBank/DDBJ whole genome shotgun (WGS) entry which is preliminary data.</text>
</comment>
<accession>A0ABU5ES30</accession>
<evidence type="ECO:0000313" key="2">
    <source>
        <dbReference type="Proteomes" id="UP001272242"/>
    </source>
</evidence>
<protein>
    <submittedName>
        <fullName evidence="1">Uncharacterized protein</fullName>
    </submittedName>
</protein>
<gene>
    <name evidence="1" type="ORF">R5W23_001056</name>
</gene>
<keyword evidence="2" id="KW-1185">Reference proteome</keyword>
<dbReference type="EMBL" id="JAXBLV010000015">
    <property type="protein sequence ID" value="MDY3558157.1"/>
    <property type="molecule type" value="Genomic_DNA"/>
</dbReference>
<sequence>MSGLDFVHLATATVYRNDNGTGGQTTSYSYTFTSGTNQIASTTATLPTVTPDNRQLVPIVPAGAAESKRAERVEKRIAR</sequence>
<reference evidence="2" key="1">
    <citation type="journal article" date="2023" name="Mar. Drugs">
        <title>Gemmata algarum, a Novel Planctomycete Isolated from an Algal Mat, Displays Antimicrobial Activity.</title>
        <authorList>
            <person name="Kumar G."/>
            <person name="Kallscheuer N."/>
            <person name="Kashif M."/>
            <person name="Ahamad S."/>
            <person name="Jagadeeshwari U."/>
            <person name="Pannikurungottu S."/>
            <person name="Haufschild T."/>
            <person name="Kabuu M."/>
            <person name="Sasikala C."/>
            <person name="Jogler C."/>
            <person name="Ramana C."/>
        </authorList>
    </citation>
    <scope>NUCLEOTIDE SEQUENCE [LARGE SCALE GENOMIC DNA]</scope>
    <source>
        <strain evidence="2">JC673</strain>
    </source>
</reference>